<dbReference type="InterPro" id="IPR041657">
    <property type="entry name" value="HTH_17"/>
</dbReference>
<feature type="domain" description="Helix-turn-helix" evidence="1">
    <location>
        <begin position="3"/>
        <end position="52"/>
    </location>
</feature>
<reference evidence="4 5" key="1">
    <citation type="submission" date="2020-12" db="EMBL/GenBank/DDBJ databases">
        <title>FDA dAtabase for Regulatory Grade micrObial Sequences (FDA-ARGOS): Supporting development and validation of Infectious Disease Dx tests.</title>
        <authorList>
            <person name="Sproer C."/>
            <person name="Gronow S."/>
            <person name="Severitt S."/>
            <person name="Schroder I."/>
            <person name="Tallon L."/>
            <person name="Sadzewicz L."/>
            <person name="Zhao X."/>
            <person name="Boylan J."/>
            <person name="Ott S."/>
            <person name="Bowen H."/>
            <person name="Vavikolanu K."/>
            <person name="Mehta A."/>
            <person name="Aluvathingal J."/>
            <person name="Nadendla S."/>
            <person name="Lowell S."/>
            <person name="Myers T."/>
            <person name="Yan Y."/>
            <person name="Sichtig H."/>
        </authorList>
    </citation>
    <scope>NUCLEOTIDE SEQUENCE [LARGE SCALE GENOMIC DNA]</scope>
    <source>
        <strain evidence="2 4">FDAARGOS_938</strain>
        <strain evidence="3 5">FDAARGOS_991</strain>
    </source>
</reference>
<dbReference type="RefSeq" id="WP_070566760.1">
    <property type="nucleotide sequence ID" value="NZ_CP065628.1"/>
</dbReference>
<gene>
    <name evidence="2" type="ORF">I6G95_03825</name>
    <name evidence="3" type="ORF">I6H48_04405</name>
</gene>
<dbReference type="SUPFAM" id="SSF46955">
    <property type="entry name" value="Putative DNA-binding domain"/>
    <property type="match status" value="1"/>
</dbReference>
<proteinExistence type="predicted"/>
<sequence length="63" mass="7135">MNLSTAQVSAKTGIPEGTLRYWRAQGLPPKSFNLGRKVFYREEDIDQWLTDQYETTVVGNDAA</sequence>
<name>A0AB37GCH1_CORAY</name>
<evidence type="ECO:0000313" key="5">
    <source>
        <dbReference type="Proteomes" id="UP000595198"/>
    </source>
</evidence>
<dbReference type="Proteomes" id="UP000594774">
    <property type="component" value="Chromosome"/>
</dbReference>
<keyword evidence="5" id="KW-1185">Reference proteome</keyword>
<dbReference type="EMBL" id="CP065628">
    <property type="protein sequence ID" value="QPR31576.1"/>
    <property type="molecule type" value="Genomic_DNA"/>
</dbReference>
<dbReference type="Gene3D" id="1.10.1660.10">
    <property type="match status" value="1"/>
</dbReference>
<evidence type="ECO:0000313" key="2">
    <source>
        <dbReference type="EMBL" id="QPR31576.1"/>
    </source>
</evidence>
<evidence type="ECO:0000259" key="1">
    <source>
        <dbReference type="Pfam" id="PF12728"/>
    </source>
</evidence>
<dbReference type="InterPro" id="IPR009061">
    <property type="entry name" value="DNA-bd_dom_put_sf"/>
</dbReference>
<organism evidence="2 4">
    <name type="scientific">Corynebacterium amycolatum</name>
    <dbReference type="NCBI Taxonomy" id="43765"/>
    <lineage>
        <taxon>Bacteria</taxon>
        <taxon>Bacillati</taxon>
        <taxon>Actinomycetota</taxon>
        <taxon>Actinomycetes</taxon>
        <taxon>Mycobacteriales</taxon>
        <taxon>Corynebacteriaceae</taxon>
        <taxon>Corynebacterium</taxon>
    </lineage>
</organism>
<accession>A0AB37GCH1</accession>
<protein>
    <submittedName>
        <fullName evidence="2">Helix-turn-helix domain-containing protein</fullName>
    </submittedName>
</protein>
<dbReference type="Proteomes" id="UP000595198">
    <property type="component" value="Chromosome"/>
</dbReference>
<dbReference type="AlphaFoldDB" id="A0AB37GCH1"/>
<dbReference type="Pfam" id="PF12728">
    <property type="entry name" value="HTH_17"/>
    <property type="match status" value="1"/>
</dbReference>
<evidence type="ECO:0000313" key="4">
    <source>
        <dbReference type="Proteomes" id="UP000594774"/>
    </source>
</evidence>
<evidence type="ECO:0000313" key="3">
    <source>
        <dbReference type="EMBL" id="QQB83456.1"/>
    </source>
</evidence>
<dbReference type="EMBL" id="CP066023">
    <property type="protein sequence ID" value="QQB83456.1"/>
    <property type="molecule type" value="Genomic_DNA"/>
</dbReference>